<dbReference type="Proteomes" id="UP000011086">
    <property type="component" value="Unassembled WGS sequence"/>
</dbReference>
<organism evidence="1">
    <name type="scientific">Pyricularia oryzae (strain Y34)</name>
    <name type="common">Rice blast fungus</name>
    <name type="synonym">Magnaporthe oryzae</name>
    <dbReference type="NCBI Taxonomy" id="1143189"/>
    <lineage>
        <taxon>Eukaryota</taxon>
        <taxon>Fungi</taxon>
        <taxon>Dikarya</taxon>
        <taxon>Ascomycota</taxon>
        <taxon>Pezizomycotina</taxon>
        <taxon>Sordariomycetes</taxon>
        <taxon>Sordariomycetidae</taxon>
        <taxon>Magnaporthales</taxon>
        <taxon>Pyriculariaceae</taxon>
        <taxon>Pyricularia</taxon>
    </lineage>
</organism>
<dbReference type="EMBL" id="JH793931">
    <property type="protein sequence ID" value="ELQ40675.1"/>
    <property type="molecule type" value="Genomic_DNA"/>
</dbReference>
<sequence>MKRKCWFMGRHAWVKIPPMARLLNIVGLVAFNRLFPLIPVIEDRTSHVRVRTYRGSLFLG</sequence>
<name>A0AA97P2B7_PYRO3</name>
<dbReference type="AlphaFoldDB" id="A0AA97P2B7"/>
<proteinExistence type="predicted"/>
<protein>
    <submittedName>
        <fullName evidence="1">Uncharacterized protein</fullName>
    </submittedName>
</protein>
<gene>
    <name evidence="1" type="ORF">OOU_Y34scaffold00399g5</name>
</gene>
<evidence type="ECO:0000313" key="1">
    <source>
        <dbReference type="EMBL" id="ELQ40675.1"/>
    </source>
</evidence>
<accession>A0AA97P2B7</accession>
<reference evidence="1" key="1">
    <citation type="journal article" date="2012" name="PLoS Genet.">
        <title>Comparative analysis of the genomes of two field isolates of the rice blast fungus Magnaporthe oryzae.</title>
        <authorList>
            <person name="Xue M."/>
            <person name="Yang J."/>
            <person name="Li Z."/>
            <person name="Hu S."/>
            <person name="Yao N."/>
            <person name="Dean R.A."/>
            <person name="Zhao W."/>
            <person name="Shen M."/>
            <person name="Zhang H."/>
            <person name="Li C."/>
            <person name="Liu L."/>
            <person name="Cao L."/>
            <person name="Xu X."/>
            <person name="Xing Y."/>
            <person name="Hsiang T."/>
            <person name="Zhang Z."/>
            <person name="Xu J.R."/>
            <person name="Peng Y.L."/>
        </authorList>
    </citation>
    <scope>NUCLEOTIDE SEQUENCE</scope>
    <source>
        <strain evidence="1">Y34</strain>
    </source>
</reference>